<dbReference type="GO" id="GO:0052621">
    <property type="term" value="F:diguanylate cyclase activity"/>
    <property type="evidence" value="ECO:0007669"/>
    <property type="project" value="UniProtKB-EC"/>
</dbReference>
<keyword evidence="2" id="KW-0597">Phosphoprotein</keyword>
<dbReference type="EMBL" id="CP107027">
    <property type="protein sequence ID" value="UYG95484.1"/>
    <property type="molecule type" value="Genomic_DNA"/>
</dbReference>
<dbReference type="Gene3D" id="3.40.50.2300">
    <property type="match status" value="2"/>
</dbReference>
<dbReference type="CDD" id="cd01949">
    <property type="entry name" value="GGDEF"/>
    <property type="match status" value="1"/>
</dbReference>
<dbReference type="PROSITE" id="PS50110">
    <property type="entry name" value="RESPONSE_REGULATORY"/>
    <property type="match status" value="2"/>
</dbReference>
<feature type="modified residue" description="Phosphohistidine" evidence="1">
    <location>
        <position position="40"/>
    </location>
</feature>
<feature type="domain" description="Response regulatory" evidence="3">
    <location>
        <begin position="413"/>
        <end position="536"/>
    </location>
</feature>
<dbReference type="NCBIfam" id="TIGR00254">
    <property type="entry name" value="GGDEF"/>
    <property type="match status" value="1"/>
</dbReference>
<dbReference type="GO" id="GO:0000160">
    <property type="term" value="P:phosphorelay signal transduction system"/>
    <property type="evidence" value="ECO:0007669"/>
    <property type="project" value="InterPro"/>
</dbReference>
<dbReference type="SUPFAM" id="SSF52172">
    <property type="entry name" value="CheY-like"/>
    <property type="match status" value="2"/>
</dbReference>
<dbReference type="InterPro" id="IPR001789">
    <property type="entry name" value="Sig_transdc_resp-reg_receiver"/>
</dbReference>
<dbReference type="GO" id="GO:0043709">
    <property type="term" value="P:cell adhesion involved in single-species biofilm formation"/>
    <property type="evidence" value="ECO:0007669"/>
    <property type="project" value="TreeGrafter"/>
</dbReference>
<dbReference type="PROSITE" id="PS50890">
    <property type="entry name" value="PUA"/>
    <property type="match status" value="1"/>
</dbReference>
<dbReference type="RefSeq" id="WP_263599659.1">
    <property type="nucleotide sequence ID" value="NZ_CP107027.1"/>
</dbReference>
<feature type="domain" description="GGDEF" evidence="4">
    <location>
        <begin position="269"/>
        <end position="402"/>
    </location>
</feature>
<dbReference type="InterPro" id="IPR008207">
    <property type="entry name" value="Sig_transdc_His_kin_Hpt_dom"/>
</dbReference>
<proteinExistence type="predicted"/>
<dbReference type="SMART" id="SM00267">
    <property type="entry name" value="GGDEF"/>
    <property type="match status" value="1"/>
</dbReference>
<dbReference type="FunFam" id="3.30.70.270:FF:000001">
    <property type="entry name" value="Diguanylate cyclase domain protein"/>
    <property type="match status" value="1"/>
</dbReference>
<dbReference type="Proteomes" id="UP001163104">
    <property type="component" value="Chromosome"/>
</dbReference>
<protein>
    <submittedName>
        <fullName evidence="6">Diguanylate cyclase</fullName>
        <ecNumber evidence="6">2.7.7.65</ecNumber>
    </submittedName>
</protein>
<name>A0AA46SJN6_CYTFI</name>
<dbReference type="GO" id="GO:1902201">
    <property type="term" value="P:negative regulation of bacterial-type flagellum-dependent cell motility"/>
    <property type="evidence" value="ECO:0007669"/>
    <property type="project" value="TreeGrafter"/>
</dbReference>
<dbReference type="PANTHER" id="PTHR45138">
    <property type="entry name" value="REGULATORY COMPONENTS OF SENSORY TRANSDUCTION SYSTEM"/>
    <property type="match status" value="1"/>
</dbReference>
<dbReference type="InterPro" id="IPR050469">
    <property type="entry name" value="Diguanylate_Cyclase"/>
</dbReference>
<dbReference type="EC" id="2.7.7.65" evidence="6"/>
<accession>A0AA46SJN6</accession>
<dbReference type="SUPFAM" id="SSF55073">
    <property type="entry name" value="Nucleotide cyclase"/>
    <property type="match status" value="1"/>
</dbReference>
<feature type="modified residue" description="4-aspartylphosphate" evidence="2">
    <location>
        <position position="469"/>
    </location>
</feature>
<keyword evidence="6" id="KW-0808">Transferase</keyword>
<reference evidence="6" key="1">
    <citation type="submission" date="2022-10" db="EMBL/GenBank/DDBJ databases">
        <title>Mechanism of multi-heavy metal repair in Cytobacillus Firmus M7.</title>
        <authorList>
            <person name="Li X."/>
            <person name="Yu C."/>
        </authorList>
    </citation>
    <scope>NUCLEOTIDE SEQUENCE</scope>
    <source>
        <strain evidence="6">M7</strain>
    </source>
</reference>
<dbReference type="CDD" id="cd17574">
    <property type="entry name" value="REC_OmpR"/>
    <property type="match status" value="1"/>
</dbReference>
<dbReference type="AlphaFoldDB" id="A0AA46SJN6"/>
<dbReference type="Gene3D" id="3.30.70.270">
    <property type="match status" value="1"/>
</dbReference>
<dbReference type="InterPro" id="IPR029787">
    <property type="entry name" value="Nucleotide_cyclase"/>
</dbReference>
<evidence type="ECO:0000259" key="3">
    <source>
        <dbReference type="PROSITE" id="PS50110"/>
    </source>
</evidence>
<dbReference type="PROSITE" id="PS50887">
    <property type="entry name" value="GGDEF"/>
    <property type="match status" value="1"/>
</dbReference>
<dbReference type="InterPro" id="IPR036641">
    <property type="entry name" value="HPT_dom_sf"/>
</dbReference>
<dbReference type="InterPro" id="IPR011006">
    <property type="entry name" value="CheY-like_superfamily"/>
</dbReference>
<dbReference type="SMART" id="SM00448">
    <property type="entry name" value="REC"/>
    <property type="match status" value="2"/>
</dbReference>
<evidence type="ECO:0000256" key="1">
    <source>
        <dbReference type="PROSITE-ProRule" id="PRU00110"/>
    </source>
</evidence>
<dbReference type="PANTHER" id="PTHR45138:SF9">
    <property type="entry name" value="DIGUANYLATE CYCLASE DGCM-RELATED"/>
    <property type="match status" value="1"/>
</dbReference>
<dbReference type="InterPro" id="IPR000160">
    <property type="entry name" value="GGDEF_dom"/>
</dbReference>
<feature type="domain" description="Response regulatory" evidence="3">
    <location>
        <begin position="113"/>
        <end position="229"/>
    </location>
</feature>
<evidence type="ECO:0000313" key="7">
    <source>
        <dbReference type="Proteomes" id="UP001163104"/>
    </source>
</evidence>
<keyword evidence="6" id="KW-0548">Nucleotidyltransferase</keyword>
<organism evidence="6 7">
    <name type="scientific">Cytobacillus firmus</name>
    <name type="common">Bacillus firmus</name>
    <dbReference type="NCBI Taxonomy" id="1399"/>
    <lineage>
        <taxon>Bacteria</taxon>
        <taxon>Bacillati</taxon>
        <taxon>Bacillota</taxon>
        <taxon>Bacilli</taxon>
        <taxon>Bacillales</taxon>
        <taxon>Bacillaceae</taxon>
        <taxon>Cytobacillus</taxon>
    </lineage>
</organism>
<gene>
    <name evidence="6" type="ORF">OD459_00200</name>
</gene>
<evidence type="ECO:0000256" key="2">
    <source>
        <dbReference type="PROSITE-ProRule" id="PRU00169"/>
    </source>
</evidence>
<evidence type="ECO:0000259" key="4">
    <source>
        <dbReference type="PROSITE" id="PS50887"/>
    </source>
</evidence>
<dbReference type="PROSITE" id="PS50894">
    <property type="entry name" value="HPT"/>
    <property type="match status" value="1"/>
</dbReference>
<dbReference type="GO" id="GO:0005886">
    <property type="term" value="C:plasma membrane"/>
    <property type="evidence" value="ECO:0007669"/>
    <property type="project" value="TreeGrafter"/>
</dbReference>
<evidence type="ECO:0000313" key="6">
    <source>
        <dbReference type="EMBL" id="UYG95484.1"/>
    </source>
</evidence>
<dbReference type="InterPro" id="IPR043128">
    <property type="entry name" value="Rev_trsase/Diguanyl_cyclase"/>
</dbReference>
<feature type="domain" description="HPt" evidence="5">
    <location>
        <begin position="1"/>
        <end position="104"/>
    </location>
</feature>
<sequence>MELKKYKVLLFEKIKTQITDWFENNLSENIKKEEVYRFLHSIKGTAGTLQLTGLHQLADNLILDIENMDEKEDWDKEALRNYLYDLIEMSYEYEHFESTLKQQAPIRVENAPLVQLIDDDISMLILLKDALESRGWMVIASTELEVAAEQYYDHRPDCLIIDINLEGESGFKFLESLQKHTRNKYVPKIMISVSNDRETRLDSYKLGADDFISKPIDLEEFLLRIERHLENKKLFDQSAMIDELTRVYNRRFFEDSLAVFMNEFSRNHRIFSLAILDLDFFKNINDTYGHPAGDTVLAEFAKYLKENVRQTDYVFRYGGEEFIILFSGATDFESKIALEKILQGFSEKRFEQCGHSFSVTFSAGVSMVDQPGIEKESIVRATDQALYEAKQKGRARVECGKADPIAQHKKKLYVSVIDDDSIIRMMLTKVLSNMEFDHADLDIQAFEDGRKFLHSNRIEEKGPHFLILDGIMPVMDGLEVMQEMKKSKRAKDIHVLMLTGRKSEQDIARALKLGAEDYVTKPFSLTELEARIHRLIKRLI</sequence>
<feature type="modified residue" description="4-aspartylphosphate" evidence="2">
    <location>
        <position position="162"/>
    </location>
</feature>
<evidence type="ECO:0000259" key="5">
    <source>
        <dbReference type="PROSITE" id="PS50894"/>
    </source>
</evidence>
<dbReference type="SUPFAM" id="SSF47226">
    <property type="entry name" value="Histidine-containing phosphotransfer domain, HPT domain"/>
    <property type="match status" value="1"/>
</dbReference>
<dbReference type="Pfam" id="PF00990">
    <property type="entry name" value="GGDEF"/>
    <property type="match status" value="1"/>
</dbReference>
<dbReference type="Pfam" id="PF00072">
    <property type="entry name" value="Response_reg"/>
    <property type="match status" value="2"/>
</dbReference>